<organism evidence="1 2">
    <name type="scientific">Datura stramonium</name>
    <name type="common">Jimsonweed</name>
    <name type="synonym">Common thornapple</name>
    <dbReference type="NCBI Taxonomy" id="4076"/>
    <lineage>
        <taxon>Eukaryota</taxon>
        <taxon>Viridiplantae</taxon>
        <taxon>Streptophyta</taxon>
        <taxon>Embryophyta</taxon>
        <taxon>Tracheophyta</taxon>
        <taxon>Spermatophyta</taxon>
        <taxon>Magnoliopsida</taxon>
        <taxon>eudicotyledons</taxon>
        <taxon>Gunneridae</taxon>
        <taxon>Pentapetalae</taxon>
        <taxon>asterids</taxon>
        <taxon>lamiids</taxon>
        <taxon>Solanales</taxon>
        <taxon>Solanaceae</taxon>
        <taxon>Solanoideae</taxon>
        <taxon>Datureae</taxon>
        <taxon>Datura</taxon>
    </lineage>
</organism>
<proteinExistence type="predicted"/>
<accession>A0ABS8Y733</accession>
<comment type="caution">
    <text evidence="1">The sequence shown here is derived from an EMBL/GenBank/DDBJ whole genome shotgun (WGS) entry which is preliminary data.</text>
</comment>
<evidence type="ECO:0000313" key="1">
    <source>
        <dbReference type="EMBL" id="MCE5165894.1"/>
    </source>
</evidence>
<sequence length="156" mass="16858">MEKKEDAVAGDQTRRGDLWCCWFSEIAETGGCRFSRLSGSRNGGFGSRWLFVVAVFGPKMVGDVGVRAAVLLVVVRVLLAVGEEKTKGVVSLVKKRGKEAARVGGKLRCSLELMEVAAVSFGGVFGGCWFPYLGRAGKIGDWEKKERKKGRGSGRV</sequence>
<reference evidence="1 2" key="1">
    <citation type="journal article" date="2021" name="BMC Genomics">
        <title>Datura genome reveals duplications of psychoactive alkaloid biosynthetic genes and high mutation rate following tissue culture.</title>
        <authorList>
            <person name="Rajewski A."/>
            <person name="Carter-House D."/>
            <person name="Stajich J."/>
            <person name="Litt A."/>
        </authorList>
    </citation>
    <scope>NUCLEOTIDE SEQUENCE [LARGE SCALE GENOMIC DNA]</scope>
    <source>
        <strain evidence="1">AR-01</strain>
    </source>
</reference>
<keyword evidence="2" id="KW-1185">Reference proteome</keyword>
<dbReference type="EMBL" id="JACEIK010017663">
    <property type="protein sequence ID" value="MCE5165894.1"/>
    <property type="molecule type" value="Genomic_DNA"/>
</dbReference>
<protein>
    <submittedName>
        <fullName evidence="1">Uncharacterized protein</fullName>
    </submittedName>
</protein>
<evidence type="ECO:0000313" key="2">
    <source>
        <dbReference type="Proteomes" id="UP000823775"/>
    </source>
</evidence>
<name>A0ABS8Y733_DATST</name>
<dbReference type="Proteomes" id="UP000823775">
    <property type="component" value="Unassembled WGS sequence"/>
</dbReference>
<gene>
    <name evidence="1" type="ORF">HAX54_012940</name>
</gene>